<dbReference type="InterPro" id="IPR029044">
    <property type="entry name" value="Nucleotide-diphossugar_trans"/>
</dbReference>
<evidence type="ECO:0008006" key="2">
    <source>
        <dbReference type="Google" id="ProtNLM"/>
    </source>
</evidence>
<gene>
    <name evidence="1" type="ORF">KL86PLE_70163</name>
</gene>
<dbReference type="Gene3D" id="3.90.550.20">
    <property type="match status" value="1"/>
</dbReference>
<name>A0A212LLJ5_9HYPH</name>
<sequence>MPPSEASKPTYAIHTLWVYGELGPLENLCLKSWVRLGYKVVLHSYDNPQVPDGVELFNAAQLIPKSQVFRTARKKSLAIFSDLYRVTIMKHFEALWLDADIFLVRHFDFSGKNILAYEGHATLESINNAVLKLEPNHPIVEEIIGRFQNPLRGLSWKNPHKTWVFFRRSLLSCNMHAKHLPWGALGRLAIFDVLQKNTFDGQILPPEYCLTALQVPLFDAIDDPEKYLSTPLVLIHFYKSHIKKDLNNPTSGSIYETLSNFVEN</sequence>
<dbReference type="RefSeq" id="WP_288198123.1">
    <property type="nucleotide sequence ID" value="NZ_LT608334.1"/>
</dbReference>
<accession>A0A212LLJ5</accession>
<protein>
    <recommendedName>
        <fullName evidence="2">Alpha 1,4-glycosyltransferase domain-containing protein</fullName>
    </recommendedName>
</protein>
<organism evidence="1">
    <name type="scientific">uncultured Pleomorphomonas sp</name>
    <dbReference type="NCBI Taxonomy" id="442121"/>
    <lineage>
        <taxon>Bacteria</taxon>
        <taxon>Pseudomonadati</taxon>
        <taxon>Pseudomonadota</taxon>
        <taxon>Alphaproteobacteria</taxon>
        <taxon>Hyphomicrobiales</taxon>
        <taxon>Pleomorphomonadaceae</taxon>
        <taxon>Pleomorphomonas</taxon>
        <taxon>environmental samples</taxon>
    </lineage>
</organism>
<dbReference type="SUPFAM" id="SSF53448">
    <property type="entry name" value="Nucleotide-diphospho-sugar transferases"/>
    <property type="match status" value="1"/>
</dbReference>
<dbReference type="AlphaFoldDB" id="A0A212LLJ5"/>
<evidence type="ECO:0000313" key="1">
    <source>
        <dbReference type="EMBL" id="SCM78424.1"/>
    </source>
</evidence>
<dbReference type="EMBL" id="FMJD01000011">
    <property type="protein sequence ID" value="SCM78424.1"/>
    <property type="molecule type" value="Genomic_DNA"/>
</dbReference>
<proteinExistence type="predicted"/>
<reference evidence="1" key="1">
    <citation type="submission" date="2016-08" db="EMBL/GenBank/DDBJ databases">
        <authorList>
            <person name="Seilhamer J.J."/>
        </authorList>
    </citation>
    <scope>NUCLEOTIDE SEQUENCE</scope>
    <source>
        <strain evidence="1">86</strain>
    </source>
</reference>